<sequence length="258" mass="26632">MRSRLVVGLLVTLACTVPLTACSTVEGLAHDALRSSDGSNGTETAPCPRDDVPAPEQADPTPEQTPAPTLDPAVASQVGTALRQVRALPSVAEATQTTTNTPSSTPDPTCSTRWVTANHFASRFTVTMDPEATPAEAGAVPTTMATELAWTGVSLTLTVPADEGQIASTVHYEGTFDQQIPTSTSTAVAQGLATLAATPHVTGLEASIPYTMRVDYGSLVIGVDSEDQGVLDRVRAVIDTTAFADTTLHGSFGNGAKP</sequence>
<feature type="chain" id="PRO_5045531027" evidence="2">
    <location>
        <begin position="24"/>
        <end position="258"/>
    </location>
</feature>
<dbReference type="PROSITE" id="PS51257">
    <property type="entry name" value="PROKAR_LIPOPROTEIN"/>
    <property type="match status" value="1"/>
</dbReference>
<reference evidence="3 4" key="1">
    <citation type="submission" date="2024-03" db="EMBL/GenBank/DDBJ databases">
        <title>Whole genomes of four grape xylem sap localized bacterial endophytes.</title>
        <authorList>
            <person name="Kumar G."/>
            <person name="Savka M.A."/>
        </authorList>
    </citation>
    <scope>NUCLEOTIDE SEQUENCE [LARGE SCALE GENOMIC DNA]</scope>
    <source>
        <strain evidence="3 4">RIT_GXS8</strain>
    </source>
</reference>
<feature type="region of interest" description="Disordered" evidence="1">
    <location>
        <begin position="33"/>
        <end position="71"/>
    </location>
</feature>
<organism evidence="3 4">
    <name type="scientific">Curtobacterium citreum</name>
    <dbReference type="NCBI Taxonomy" id="2036"/>
    <lineage>
        <taxon>Bacteria</taxon>
        <taxon>Bacillati</taxon>
        <taxon>Actinomycetota</taxon>
        <taxon>Actinomycetes</taxon>
        <taxon>Micrococcales</taxon>
        <taxon>Microbacteriaceae</taxon>
        <taxon>Curtobacterium</taxon>
    </lineage>
</organism>
<keyword evidence="2" id="KW-0732">Signal</keyword>
<evidence type="ECO:0000256" key="2">
    <source>
        <dbReference type="SAM" id="SignalP"/>
    </source>
</evidence>
<feature type="region of interest" description="Disordered" evidence="1">
    <location>
        <begin position="89"/>
        <end position="110"/>
    </location>
</feature>
<feature type="compositionally biased region" description="Low complexity" evidence="1">
    <location>
        <begin position="95"/>
        <end position="110"/>
    </location>
</feature>
<dbReference type="EMBL" id="JBBLYY010000078">
    <property type="protein sequence ID" value="MEK0173246.1"/>
    <property type="molecule type" value="Genomic_DNA"/>
</dbReference>
<keyword evidence="4" id="KW-1185">Reference proteome</keyword>
<accession>A0ABU8YFC6</accession>
<comment type="caution">
    <text evidence="3">The sequence shown here is derived from an EMBL/GenBank/DDBJ whole genome shotgun (WGS) entry which is preliminary data.</text>
</comment>
<dbReference type="Proteomes" id="UP001370299">
    <property type="component" value="Unassembled WGS sequence"/>
</dbReference>
<evidence type="ECO:0000313" key="4">
    <source>
        <dbReference type="Proteomes" id="UP001370299"/>
    </source>
</evidence>
<protein>
    <submittedName>
        <fullName evidence="3">Uncharacterized protein</fullName>
    </submittedName>
</protein>
<name>A0ABU8YFC6_9MICO</name>
<feature type="signal peptide" evidence="2">
    <location>
        <begin position="1"/>
        <end position="23"/>
    </location>
</feature>
<evidence type="ECO:0000256" key="1">
    <source>
        <dbReference type="SAM" id="MobiDB-lite"/>
    </source>
</evidence>
<proteinExistence type="predicted"/>
<evidence type="ECO:0000313" key="3">
    <source>
        <dbReference type="EMBL" id="MEK0173246.1"/>
    </source>
</evidence>
<dbReference type="RefSeq" id="WP_340196269.1">
    <property type="nucleotide sequence ID" value="NZ_JBBKAP010000021.1"/>
</dbReference>
<gene>
    <name evidence="3" type="ORF">WMN62_17355</name>
</gene>